<evidence type="ECO:0000313" key="7">
    <source>
        <dbReference type="Proteomes" id="UP001165085"/>
    </source>
</evidence>
<organism evidence="6 7">
    <name type="scientific">Triparma strigata</name>
    <dbReference type="NCBI Taxonomy" id="1606541"/>
    <lineage>
        <taxon>Eukaryota</taxon>
        <taxon>Sar</taxon>
        <taxon>Stramenopiles</taxon>
        <taxon>Ochrophyta</taxon>
        <taxon>Bolidophyceae</taxon>
        <taxon>Parmales</taxon>
        <taxon>Triparmaceae</taxon>
        <taxon>Triparma</taxon>
    </lineage>
</organism>
<feature type="transmembrane region" description="Helical" evidence="4">
    <location>
        <begin position="137"/>
        <end position="161"/>
    </location>
</feature>
<dbReference type="GO" id="GO:0140359">
    <property type="term" value="F:ABC-type transporter activity"/>
    <property type="evidence" value="ECO:0007669"/>
    <property type="project" value="InterPro"/>
</dbReference>
<feature type="transmembrane region" description="Helical" evidence="4">
    <location>
        <begin position="1074"/>
        <end position="1097"/>
    </location>
</feature>
<name>A0A9W7BM43_9STRA</name>
<proteinExistence type="predicted"/>
<feature type="transmembrane region" description="Helical" evidence="4">
    <location>
        <begin position="249"/>
        <end position="269"/>
    </location>
</feature>
<feature type="transmembrane region" description="Helical" evidence="4">
    <location>
        <begin position="50"/>
        <end position="70"/>
    </location>
</feature>
<feature type="transmembrane region" description="Helical" evidence="4">
    <location>
        <begin position="1103"/>
        <end position="1126"/>
    </location>
</feature>
<feature type="transmembrane region" description="Helical" evidence="4">
    <location>
        <begin position="182"/>
        <end position="206"/>
    </location>
</feature>
<dbReference type="GO" id="GO:0016887">
    <property type="term" value="F:ATP hydrolysis activity"/>
    <property type="evidence" value="ECO:0007669"/>
    <property type="project" value="InterPro"/>
</dbReference>
<feature type="transmembrane region" description="Helical" evidence="4">
    <location>
        <begin position="1043"/>
        <end position="1062"/>
    </location>
</feature>
<keyword evidence="2" id="KW-0067">ATP-binding</keyword>
<evidence type="ECO:0000256" key="3">
    <source>
        <dbReference type="SAM" id="MobiDB-lite"/>
    </source>
</evidence>
<dbReference type="InterPro" id="IPR027417">
    <property type="entry name" value="P-loop_NTPase"/>
</dbReference>
<dbReference type="GO" id="GO:0016020">
    <property type="term" value="C:membrane"/>
    <property type="evidence" value="ECO:0007669"/>
    <property type="project" value="InterPro"/>
</dbReference>
<dbReference type="PROSITE" id="PS50893">
    <property type="entry name" value="ABC_TRANSPORTER_2"/>
    <property type="match status" value="2"/>
</dbReference>
<dbReference type="PANTHER" id="PTHR19229">
    <property type="entry name" value="ATP-BINDING CASSETTE TRANSPORTER SUBFAMILY A ABCA"/>
    <property type="match status" value="1"/>
</dbReference>
<accession>A0A9W7BM43</accession>
<dbReference type="InterPro" id="IPR026082">
    <property type="entry name" value="ABCA"/>
</dbReference>
<dbReference type="Proteomes" id="UP001165085">
    <property type="component" value="Unassembled WGS sequence"/>
</dbReference>
<evidence type="ECO:0000313" key="6">
    <source>
        <dbReference type="EMBL" id="GMH88705.1"/>
    </source>
</evidence>
<dbReference type="Pfam" id="PF00005">
    <property type="entry name" value="ABC_tran"/>
    <property type="match status" value="2"/>
</dbReference>
<dbReference type="CDD" id="cd03263">
    <property type="entry name" value="ABC_subfamily_A"/>
    <property type="match status" value="2"/>
</dbReference>
<keyword evidence="4" id="KW-0472">Membrane</keyword>
<evidence type="ECO:0000256" key="1">
    <source>
        <dbReference type="ARBA" id="ARBA00022741"/>
    </source>
</evidence>
<keyword evidence="4" id="KW-0812">Transmembrane</keyword>
<protein>
    <recommendedName>
        <fullName evidence="5">ABC transporter domain-containing protein</fullName>
    </recommendedName>
</protein>
<feature type="domain" description="ABC transporter" evidence="5">
    <location>
        <begin position="439"/>
        <end position="670"/>
    </location>
</feature>
<feature type="region of interest" description="Disordered" evidence="3">
    <location>
        <begin position="84"/>
        <end position="110"/>
    </location>
</feature>
<evidence type="ECO:0000256" key="2">
    <source>
        <dbReference type="ARBA" id="ARBA00022840"/>
    </source>
</evidence>
<sequence length="1624" mass="175597">MDEAQGPSSEPFLSGPTTPILPEPSLLVKFFRQLLALIYKTLLRDVRRPLHAATILLMPSLAGLGIKAIGDALAFSDTTPDDDYYNPTKSPLPSPATNHPTPSPTMSPTPGWEAGSMHCGEIICDSYEECDVDHGNIAVLLTCAAIFFAGSSFSSLMVAFSALEEKNKKLLSSLKRAGLSNLAHWVSLNVSAAVISIPATVLAVIVGNCVGIDAFTRTNPLIMFMVLLVGSTANTAVCLFITTIIRGGIFFSGTMAVGLASALAGGIIMSDGALIGTYGGNDYNTYPSTLIKPDGLGSLDGLYGDGVSPFYQFVMYLVPWTHFTRLFFGIFNVTGYADTCVNTRDFTFADLSAISESSRSGVPSLGFNIVGLIADSIIFTLLAFYVSSVRGSEDEHALSVFFVFDRDYWFPPDSVISSTGDDGDILRQEQNLAAAFGDIRTRKLTKSYNTGNTALKEVTIRFQKGECYALLGQNGAGKTTLISALTGATNPSHGDAFIGKYGSISKNMSNIQKKIGVCPQEDLIYDELSGYEHAFFYSLCRGRSWSAAREEALAVLASVTLQEHAEKRAKAYSGGMKRRLMAGLATVGDPEYVFLDEPSTGLDPLSRRRLWSILETFKTGRVLVLTTHMTEEADVLGDKIGFLHLGRLRASGTPLELKRKLGTGFSIELAASGPGKIAACAAASALLPKGAKIDASASTRSIAISCPRGDSAKIRRLQKFFEWIEAHPEYVQEVALSNSTLSEVFTTLVRHDRDEISGGDNELGGISTIATTAMTDEEKLSAVATWLEIPQSVVDQLIQEGVTIRQIVNAGLRALRPELLQGANSVRLLVDAADGIEEEEGKAKEIEDIADLASALKTAERAAEKALEESKANKIDVKTEEEPIQPNRNADGLLDLRNLKVNSADPGDVIVTTDSSFPKGEPSRLMQVWAFFLRDAAFETKRTKKSWAAIVLAMTGLVLVNVSTNIGATGDIGDDDYEDDATPDNVKGYVDMSYALKSMLLMWATTLLQPNMVFIFSSDRRDGHRQASFLLSCNNLVYWAGNYIYYTTLALVLMVVYTVIGFMAGQKVYTQVPILTYFLLYTGGALSQVTLAVFFSVALPGGALMSLLTVLLLAIMPLVSFVTMLATICQKTSEYDPETDTSTYTNGVYPTWLMMLPPFSYGRAAALSFYCANSGIDNDLSNCGDGTLLSSLGFLWLSTLLLAILSIYLHAVLPTHHGVASHPLLCLKNFFNGNGFDTGGQNLEPPHHQKDTLEILDTELQVEDSDVLTEKEKCRRLADEVKRGAGADGTLLLTDGVKKRYGKLKPWVVDGVSVSMEADECFCLLGPNGAGKTSIFSLLTTMISHDGGGAAFVGGVDVHRDPVLVREKIGVCPQHDVLYPTLTVREHLEFACRARGVANAVAGARRLAQTCDLDGDQFNTKATALSGGMRRRLSIAMSVAGSPDIVFMDEPTTGLDPETRYQIWSTIRKLGKGRLLVLSTHSMEEAEALSSRIGIMNRGRMLCLGDPVHLKAKFGSGLRLRVVLLRRDFDILGEIREKLDKNAFISTTSFPKMEIQLGSKVKVSKTFEVMEGIQSGGGGGEEMERGVRDWEITHTSLEEVFIRLVEAEEGGEGGGGGEAGEVWG</sequence>
<keyword evidence="4" id="KW-1133">Transmembrane helix</keyword>
<keyword evidence="7" id="KW-1185">Reference proteome</keyword>
<feature type="transmembrane region" description="Helical" evidence="4">
    <location>
        <begin position="365"/>
        <end position="386"/>
    </location>
</feature>
<feature type="transmembrane region" description="Helical" evidence="4">
    <location>
        <begin position="221"/>
        <end position="242"/>
    </location>
</feature>
<dbReference type="SUPFAM" id="SSF52540">
    <property type="entry name" value="P-loop containing nucleoside triphosphate hydrolases"/>
    <property type="match status" value="2"/>
</dbReference>
<dbReference type="EMBL" id="BRXY01000346">
    <property type="protein sequence ID" value="GMH88705.1"/>
    <property type="molecule type" value="Genomic_DNA"/>
</dbReference>
<dbReference type="PROSITE" id="PS00211">
    <property type="entry name" value="ABC_TRANSPORTER_1"/>
    <property type="match status" value="1"/>
</dbReference>
<feature type="transmembrane region" description="Helical" evidence="4">
    <location>
        <begin position="1194"/>
        <end position="1213"/>
    </location>
</feature>
<feature type="transmembrane region" description="Helical" evidence="4">
    <location>
        <begin position="947"/>
        <end position="968"/>
    </location>
</feature>
<dbReference type="GO" id="GO:0005524">
    <property type="term" value="F:ATP binding"/>
    <property type="evidence" value="ECO:0007669"/>
    <property type="project" value="UniProtKB-KW"/>
</dbReference>
<comment type="caution">
    <text evidence="6">The sequence shown here is derived from an EMBL/GenBank/DDBJ whole genome shotgun (WGS) entry which is preliminary data.</text>
</comment>
<dbReference type="InterPro" id="IPR003439">
    <property type="entry name" value="ABC_transporter-like_ATP-bd"/>
</dbReference>
<dbReference type="InterPro" id="IPR003593">
    <property type="entry name" value="AAA+_ATPase"/>
</dbReference>
<reference evidence="7" key="1">
    <citation type="journal article" date="2023" name="Commun. Biol.">
        <title>Genome analysis of Parmales, the sister group of diatoms, reveals the evolutionary specialization of diatoms from phago-mixotrophs to photoautotrophs.</title>
        <authorList>
            <person name="Ban H."/>
            <person name="Sato S."/>
            <person name="Yoshikawa S."/>
            <person name="Yamada K."/>
            <person name="Nakamura Y."/>
            <person name="Ichinomiya M."/>
            <person name="Sato N."/>
            <person name="Blanc-Mathieu R."/>
            <person name="Endo H."/>
            <person name="Kuwata A."/>
            <person name="Ogata H."/>
        </authorList>
    </citation>
    <scope>NUCLEOTIDE SEQUENCE [LARGE SCALE GENOMIC DNA]</scope>
    <source>
        <strain evidence="7">NIES 3701</strain>
    </source>
</reference>
<gene>
    <name evidence="6" type="ORF">TrST_g13668</name>
</gene>
<feature type="domain" description="ABC transporter" evidence="5">
    <location>
        <begin position="1292"/>
        <end position="1523"/>
    </location>
</feature>
<feature type="compositionally biased region" description="Polar residues" evidence="3">
    <location>
        <begin position="89"/>
        <end position="99"/>
    </location>
</feature>
<dbReference type="InterPro" id="IPR017871">
    <property type="entry name" value="ABC_transporter-like_CS"/>
</dbReference>
<evidence type="ECO:0000256" key="4">
    <source>
        <dbReference type="SAM" id="Phobius"/>
    </source>
</evidence>
<keyword evidence="1" id="KW-0547">Nucleotide-binding</keyword>
<evidence type="ECO:0000259" key="5">
    <source>
        <dbReference type="PROSITE" id="PS50893"/>
    </source>
</evidence>
<dbReference type="SMART" id="SM00382">
    <property type="entry name" value="AAA"/>
    <property type="match status" value="2"/>
</dbReference>
<dbReference type="OrthoDB" id="8061355at2759"/>
<dbReference type="Gene3D" id="3.40.50.300">
    <property type="entry name" value="P-loop containing nucleotide triphosphate hydrolases"/>
    <property type="match status" value="2"/>
</dbReference>